<dbReference type="GO" id="GO:0003700">
    <property type="term" value="F:DNA-binding transcription factor activity"/>
    <property type="evidence" value="ECO:0007669"/>
    <property type="project" value="TreeGrafter"/>
</dbReference>
<name>A0A1A3DL67_9MYCO</name>
<dbReference type="PANTHER" id="PTHR30055:SF231">
    <property type="entry name" value="TRANSCRIPTIONAL REGULATORY PROTEIN (PROBABLY DEOR-FAMILY)-RELATED"/>
    <property type="match status" value="1"/>
</dbReference>
<feature type="domain" description="HTH tetR-type" evidence="3">
    <location>
        <begin position="13"/>
        <end position="73"/>
    </location>
</feature>
<reference evidence="4" key="3">
    <citation type="journal article" date="2022" name="BMC Genomics">
        <title>Comparative genome analysis of mycobacteria focusing on tRNA and non-coding RNA.</title>
        <authorList>
            <person name="Behra P.R.K."/>
            <person name="Pettersson B.M.F."/>
            <person name="Ramesh M."/>
            <person name="Das S."/>
            <person name="Dasgupta S."/>
            <person name="Kirsebom L.A."/>
        </authorList>
    </citation>
    <scope>NUCLEOTIDE SEQUENCE</scope>
    <source>
        <strain evidence="4">CCUG 55640</strain>
    </source>
</reference>
<dbReference type="Proteomes" id="UP000192319">
    <property type="component" value="Unassembled WGS sequence"/>
</dbReference>
<dbReference type="Proteomes" id="UP001141650">
    <property type="component" value="Unassembled WGS sequence"/>
</dbReference>
<evidence type="ECO:0000313" key="5">
    <source>
        <dbReference type="EMBL" id="OQZ90585.1"/>
    </source>
</evidence>
<keyword evidence="1 2" id="KW-0238">DNA-binding</keyword>
<keyword evidence="6" id="KW-1185">Reference proteome</keyword>
<evidence type="ECO:0000313" key="4">
    <source>
        <dbReference type="EMBL" id="MCV7380906.1"/>
    </source>
</evidence>
<dbReference type="EMBL" id="MVHD01000017">
    <property type="protein sequence ID" value="OQZ90585.1"/>
    <property type="molecule type" value="Genomic_DNA"/>
</dbReference>
<gene>
    <name evidence="5" type="ORF">BST11_12485</name>
    <name evidence="4" type="ORF">H7K38_19945</name>
</gene>
<evidence type="ECO:0000313" key="7">
    <source>
        <dbReference type="Proteomes" id="UP001141650"/>
    </source>
</evidence>
<evidence type="ECO:0000256" key="1">
    <source>
        <dbReference type="ARBA" id="ARBA00023125"/>
    </source>
</evidence>
<dbReference type="SUPFAM" id="SSF46689">
    <property type="entry name" value="Homeodomain-like"/>
    <property type="match status" value="1"/>
</dbReference>
<reference evidence="4" key="2">
    <citation type="submission" date="2020-07" db="EMBL/GenBank/DDBJ databases">
        <authorList>
            <person name="Pettersson B.M.F."/>
            <person name="Behra P.R.K."/>
            <person name="Ramesh M."/>
            <person name="Das S."/>
            <person name="Dasgupta S."/>
            <person name="Kirsebom L.A."/>
        </authorList>
    </citation>
    <scope>NUCLEOTIDE SEQUENCE</scope>
    <source>
        <strain evidence="4">CCUG 55640</strain>
    </source>
</reference>
<dbReference type="InterPro" id="IPR009057">
    <property type="entry name" value="Homeodomain-like_sf"/>
</dbReference>
<dbReference type="PANTHER" id="PTHR30055">
    <property type="entry name" value="HTH-TYPE TRANSCRIPTIONAL REGULATOR RUTR"/>
    <property type="match status" value="1"/>
</dbReference>
<protein>
    <submittedName>
        <fullName evidence="4">TetR family transcriptional regulator</fullName>
    </submittedName>
</protein>
<evidence type="ECO:0000313" key="6">
    <source>
        <dbReference type="Proteomes" id="UP000192319"/>
    </source>
</evidence>
<accession>A0A1W9Y3I3</accession>
<comment type="caution">
    <text evidence="4">The sequence shown here is derived from an EMBL/GenBank/DDBJ whole genome shotgun (WGS) entry which is preliminary data.</text>
</comment>
<dbReference type="PROSITE" id="PS50977">
    <property type="entry name" value="HTH_TETR_2"/>
    <property type="match status" value="1"/>
</dbReference>
<reference evidence="5 6" key="1">
    <citation type="submission" date="2017-02" db="EMBL/GenBank/DDBJ databases">
        <title>The new phylogeny of genus Mycobacterium.</title>
        <authorList>
            <person name="Tortoli E."/>
            <person name="Trovato A."/>
            <person name="Cirillo D.M."/>
        </authorList>
    </citation>
    <scope>NUCLEOTIDE SEQUENCE [LARGE SCALE GENOMIC DNA]</scope>
    <source>
        <strain evidence="5 6">DSM 45230</strain>
    </source>
</reference>
<dbReference type="EMBL" id="JACKVH010000017">
    <property type="protein sequence ID" value="MCV7380906.1"/>
    <property type="molecule type" value="Genomic_DNA"/>
</dbReference>
<dbReference type="Gene3D" id="1.10.357.10">
    <property type="entry name" value="Tetracycline Repressor, domain 2"/>
    <property type="match status" value="1"/>
</dbReference>
<evidence type="ECO:0000259" key="3">
    <source>
        <dbReference type="PROSITE" id="PS50977"/>
    </source>
</evidence>
<proteinExistence type="predicted"/>
<dbReference type="InterPro" id="IPR001647">
    <property type="entry name" value="HTH_TetR"/>
</dbReference>
<evidence type="ECO:0000256" key="2">
    <source>
        <dbReference type="PROSITE-ProRule" id="PRU00335"/>
    </source>
</evidence>
<feature type="DNA-binding region" description="H-T-H motif" evidence="2">
    <location>
        <begin position="36"/>
        <end position="55"/>
    </location>
</feature>
<dbReference type="OrthoDB" id="7506349at2"/>
<dbReference type="InterPro" id="IPR050109">
    <property type="entry name" value="HTH-type_TetR-like_transc_reg"/>
</dbReference>
<organism evidence="4 7">
    <name type="scientific">Mycobacterium alsense</name>
    <dbReference type="NCBI Taxonomy" id="324058"/>
    <lineage>
        <taxon>Bacteria</taxon>
        <taxon>Bacillati</taxon>
        <taxon>Actinomycetota</taxon>
        <taxon>Actinomycetes</taxon>
        <taxon>Mycobacteriales</taxon>
        <taxon>Mycobacteriaceae</taxon>
        <taxon>Mycobacterium</taxon>
    </lineage>
</organism>
<sequence>MMAGNKTRKRDGDERRRALCDAAIRVLAEHGSRGLTHGRVDRYAGVPDGTTSYYYRTRAALLRGVGKRVAEIDIANLKSVIDRPLDPESPFAHLAELTMMQADGPGLMLNRARHELLLGAARDPNLAETSQAFVARINAMTREAVAHLQPGTDDPVLLDAQTTAVTTFIAGVFARLVAGDRTIDDAGQFARLLQAVVTAVVASGATSAPRSSA</sequence>
<dbReference type="GO" id="GO:0000976">
    <property type="term" value="F:transcription cis-regulatory region binding"/>
    <property type="evidence" value="ECO:0007669"/>
    <property type="project" value="TreeGrafter"/>
</dbReference>
<dbReference type="AlphaFoldDB" id="A0A1A3DL67"/>
<accession>A0A1A3DL67</accession>